<evidence type="ECO:0000313" key="2">
    <source>
        <dbReference type="Proteomes" id="UP001151760"/>
    </source>
</evidence>
<evidence type="ECO:0000313" key="1">
    <source>
        <dbReference type="EMBL" id="GJS87379.1"/>
    </source>
</evidence>
<gene>
    <name evidence="1" type="ORF">Tco_0770015</name>
</gene>
<sequence length="237" mass="27882">MSTYLKNMAGWKLHQLKKKSYDEVQELFDQAMIRVNTFVDMDSDVLEGSSKRAGSELEQETKKNQKIDDDDETAKLQMLVEITPDEEEVAVDAIPLASKPLVIDDYMIYKEENTSYYKITRADGSFKLYKVFSQLLKSFDKEDLETLWRLVKAKRGDTRPSERYERVIWGDLKVVFEPHVKDAVWRELRQGKVLIWKLFDSCRVHLVRFSNLKIYMLVEKKYPLTPPTHTDMSNKKL</sequence>
<accession>A0ABQ4ZB05</accession>
<keyword evidence="2" id="KW-1185">Reference proteome</keyword>
<organism evidence="1 2">
    <name type="scientific">Tanacetum coccineum</name>
    <dbReference type="NCBI Taxonomy" id="301880"/>
    <lineage>
        <taxon>Eukaryota</taxon>
        <taxon>Viridiplantae</taxon>
        <taxon>Streptophyta</taxon>
        <taxon>Embryophyta</taxon>
        <taxon>Tracheophyta</taxon>
        <taxon>Spermatophyta</taxon>
        <taxon>Magnoliopsida</taxon>
        <taxon>eudicotyledons</taxon>
        <taxon>Gunneridae</taxon>
        <taxon>Pentapetalae</taxon>
        <taxon>asterids</taxon>
        <taxon>campanulids</taxon>
        <taxon>Asterales</taxon>
        <taxon>Asteraceae</taxon>
        <taxon>Asteroideae</taxon>
        <taxon>Anthemideae</taxon>
        <taxon>Anthemidinae</taxon>
        <taxon>Tanacetum</taxon>
    </lineage>
</organism>
<reference evidence="1" key="1">
    <citation type="journal article" date="2022" name="Int. J. Mol. Sci.">
        <title>Draft Genome of Tanacetum Coccineum: Genomic Comparison of Closely Related Tanacetum-Family Plants.</title>
        <authorList>
            <person name="Yamashiro T."/>
            <person name="Shiraishi A."/>
            <person name="Nakayama K."/>
            <person name="Satake H."/>
        </authorList>
    </citation>
    <scope>NUCLEOTIDE SEQUENCE</scope>
</reference>
<name>A0ABQ4ZB05_9ASTR</name>
<dbReference type="Proteomes" id="UP001151760">
    <property type="component" value="Unassembled WGS sequence"/>
</dbReference>
<proteinExistence type="predicted"/>
<protein>
    <submittedName>
        <fullName evidence="1">Uncharacterized protein</fullName>
    </submittedName>
</protein>
<reference evidence="1" key="2">
    <citation type="submission" date="2022-01" db="EMBL/GenBank/DDBJ databases">
        <authorList>
            <person name="Yamashiro T."/>
            <person name="Shiraishi A."/>
            <person name="Satake H."/>
            <person name="Nakayama K."/>
        </authorList>
    </citation>
    <scope>NUCLEOTIDE SEQUENCE</scope>
</reference>
<comment type="caution">
    <text evidence="1">The sequence shown here is derived from an EMBL/GenBank/DDBJ whole genome shotgun (WGS) entry which is preliminary data.</text>
</comment>
<dbReference type="EMBL" id="BQNB010011194">
    <property type="protein sequence ID" value="GJS87379.1"/>
    <property type="molecule type" value="Genomic_DNA"/>
</dbReference>